<dbReference type="SMART" id="SM00220">
    <property type="entry name" value="S_TKc"/>
    <property type="match status" value="1"/>
</dbReference>
<dbReference type="SMART" id="SM00360">
    <property type="entry name" value="RRM"/>
    <property type="match status" value="2"/>
</dbReference>
<feature type="binding site" evidence="15">
    <location>
        <begin position="117"/>
        <end position="121"/>
    </location>
    <ligand>
        <name>substrate</name>
    </ligand>
</feature>
<evidence type="ECO:0000256" key="8">
    <source>
        <dbReference type="ARBA" id="ARBA00022968"/>
    </source>
</evidence>
<dbReference type="PROSITE" id="PS50103">
    <property type="entry name" value="ZF_C3H1"/>
    <property type="match status" value="1"/>
</dbReference>
<comment type="subcellular location">
    <subcellularLocation>
        <location evidence="2">Golgi apparatus membrane</location>
        <topology evidence="2">Single-pass type II membrane protein</topology>
    </subcellularLocation>
</comment>
<keyword evidence="14" id="KW-0464">Manganese</keyword>
<dbReference type="Proteomes" id="UP000663866">
    <property type="component" value="Unassembled WGS sequence"/>
</dbReference>
<evidence type="ECO:0000256" key="14">
    <source>
        <dbReference type="ARBA" id="ARBA00023211"/>
    </source>
</evidence>
<keyword evidence="11 20" id="KW-0472">Membrane</keyword>
<evidence type="ECO:0000256" key="2">
    <source>
        <dbReference type="ARBA" id="ARBA00004323"/>
    </source>
</evidence>
<evidence type="ECO:0000256" key="20">
    <source>
        <dbReference type="SAM" id="Phobius"/>
    </source>
</evidence>
<proteinExistence type="predicted"/>
<dbReference type="Gene3D" id="3.30.70.330">
    <property type="match status" value="1"/>
</dbReference>
<reference evidence="23" key="1">
    <citation type="submission" date="2021-02" db="EMBL/GenBank/DDBJ databases">
        <authorList>
            <person name="Nowell W R."/>
        </authorList>
    </citation>
    <scope>NUCLEOTIDE SEQUENCE</scope>
</reference>
<evidence type="ECO:0000256" key="18">
    <source>
        <dbReference type="PROSITE-ProRule" id="PRU00723"/>
    </source>
</evidence>
<keyword evidence="13 17" id="KW-0325">Glycoprotein</keyword>
<organism evidence="23 24">
    <name type="scientific">Rotaria magnacalcarata</name>
    <dbReference type="NCBI Taxonomy" id="392030"/>
    <lineage>
        <taxon>Eukaryota</taxon>
        <taxon>Metazoa</taxon>
        <taxon>Spiralia</taxon>
        <taxon>Gnathifera</taxon>
        <taxon>Rotifera</taxon>
        <taxon>Eurotatoria</taxon>
        <taxon>Bdelloidea</taxon>
        <taxon>Philodinida</taxon>
        <taxon>Philodinidae</taxon>
        <taxon>Rotaria</taxon>
    </lineage>
</organism>
<dbReference type="InterPro" id="IPR000571">
    <property type="entry name" value="Znf_CCCH"/>
</dbReference>
<dbReference type="SUPFAM" id="SSF54928">
    <property type="entry name" value="RNA-binding domain, RBD"/>
    <property type="match status" value="1"/>
</dbReference>
<dbReference type="Gene3D" id="1.10.510.10">
    <property type="entry name" value="Transferase(Phosphotransferase) domain 1"/>
    <property type="match status" value="1"/>
</dbReference>
<sequence length="1231" mass="143032">MLRIFRYRCIILRYIILWLFVMTMTKLTITFYDDLQQQSIDSTSLALPSDDSELNKNKKQDSFNLTMNESQYVNATAINRTVIEYYREYVQKTNQEQFMHNKHLFSLRTTRYILLVQVHTRVIYLKKFIEMLKDVQAINQTLLIFSHDFIDIDINLLVTNIDFVPVIQIFYPFSQQLYPDEFPGLDPNDCPRDIAKHRALSNRCKNAPYPDKYGHYREVSIVQIKHHWWWKCQYKDTSFQKIETPEHVKHEDHMQTNKTVDIDTYRRTLWFQDISPTTTQESLKRFLSEYRIIKCTVPLDEYGHNKHHGFVLFVEESSTIDLMSRGKLIIDDQVVFIHRRVPGIKSSKYNRDIKTLIVTSTTGQSLQKSDLKKYFSRYGGIDFINDNGNAAVIHFKHYDFVDLALLDRPHIINSVLVSIEKGYRDLSTSGLNSNENCLARNNFTTATNNLNLKSATGLHISPPYPQEVKYCIHIKNLPMNIGAETLSIALNWSIYDIVMKQSIDGQSSSTECWLKDLDDQEKINKFILNSKQRMIHGSIIQWEKEEDKMDLCEYFRTGRCKRFDDECYWLHVKCTKNGTCSTDCPYGHAKGIESEHSTLHNVETTYYIIINGFETKLTRKDLAQLLQGPEKYFYIDEKENHVDYISIAISFKVAKIFMKKWHDQCIGGHKLKCQLEIDRKSPTHRTLSTSRQSLDDNESDNDSRYHLSYRSSNNCSRQSSRCSSISRDGGQTFNDKETLQKNDIKRTITSSTGFDEPSANAKQSVPRDVSSEEWEIIQRVSSSGKKASLIRKKSDRKLIAVKKVYKNESTGDCYRELTALKMLKGVPGVVQLIEPEHESNNFEREAGGEADLWIIMQRAPTNSLKTFMDQNREKYGHNIEVSRAIKFVQNLIGIVKQVHSRGILHQNIEPENIVIKYELRNQPIDTVNLTLLNFTKAFIKSNELTRINHDEGNHWYQPPQAYIQSFKNSATNDASAIAAILLWLLTDKIPQHHENILPHRLPEILDRIDEKILNAIDFTNGNQLKTYLIDTFNRAFGFPNYEPWTIEELDCRIESILELLVSSDSKRNTIEDICQDLLDLTTSPKLMSTASDHPPAIQKAADAFARVKQKFLKSNEDRYVWHDGYCTWLINKQNSVDEYRHDDILTYYRRNQNYSIITICFASINDEGRVITLSIGSTVQGKMIRIPLGQYSVAQDYVKELQETFNMELRNLLLSIYNKQKSCAAVIARSQ</sequence>
<evidence type="ECO:0000256" key="6">
    <source>
        <dbReference type="ARBA" id="ARBA00022692"/>
    </source>
</evidence>
<evidence type="ECO:0000256" key="10">
    <source>
        <dbReference type="ARBA" id="ARBA00023034"/>
    </source>
</evidence>
<evidence type="ECO:0000256" key="12">
    <source>
        <dbReference type="ARBA" id="ARBA00023157"/>
    </source>
</evidence>
<evidence type="ECO:0000256" key="7">
    <source>
        <dbReference type="ARBA" id="ARBA00022723"/>
    </source>
</evidence>
<evidence type="ECO:0000256" key="9">
    <source>
        <dbReference type="ARBA" id="ARBA00022989"/>
    </source>
</evidence>
<dbReference type="Pfam" id="PF00069">
    <property type="entry name" value="Pkinase"/>
    <property type="match status" value="1"/>
</dbReference>
<dbReference type="GO" id="GO:0003723">
    <property type="term" value="F:RNA binding"/>
    <property type="evidence" value="ECO:0007669"/>
    <property type="project" value="InterPro"/>
</dbReference>
<comment type="cofactor">
    <cofactor evidence="1">
        <name>Mn(2+)</name>
        <dbReference type="ChEBI" id="CHEBI:29035"/>
    </cofactor>
</comment>
<keyword evidence="10" id="KW-0333">Golgi apparatus</keyword>
<dbReference type="GO" id="GO:0000139">
    <property type="term" value="C:Golgi membrane"/>
    <property type="evidence" value="ECO:0007669"/>
    <property type="project" value="UniProtKB-SubCell"/>
</dbReference>
<dbReference type="InterPro" id="IPR000719">
    <property type="entry name" value="Prot_kinase_dom"/>
</dbReference>
<feature type="glycosylation site" description="N-linked (GlcNAc...) asparagine" evidence="17">
    <location>
        <position position="79"/>
    </location>
</feature>
<dbReference type="AlphaFoldDB" id="A0A819DHP0"/>
<evidence type="ECO:0000256" key="19">
    <source>
        <dbReference type="SAM" id="MobiDB-lite"/>
    </source>
</evidence>
<dbReference type="GO" id="GO:0008455">
    <property type="term" value="F:alpha-1,6-mannosylglycoprotein 2-beta-N-acetylglucosaminyltransferase activity"/>
    <property type="evidence" value="ECO:0007669"/>
    <property type="project" value="InterPro"/>
</dbReference>
<dbReference type="InterPro" id="IPR007754">
    <property type="entry name" value="GlcNAc_II"/>
</dbReference>
<dbReference type="GO" id="GO:0005795">
    <property type="term" value="C:Golgi stack"/>
    <property type="evidence" value="ECO:0007669"/>
    <property type="project" value="InterPro"/>
</dbReference>
<evidence type="ECO:0000259" key="22">
    <source>
        <dbReference type="PROSITE" id="PS50103"/>
    </source>
</evidence>
<keyword evidence="12 16" id="KW-1015">Disulfide bond</keyword>
<evidence type="ECO:0000256" key="4">
    <source>
        <dbReference type="ARBA" id="ARBA00022676"/>
    </source>
</evidence>
<keyword evidence="24" id="KW-1185">Reference proteome</keyword>
<dbReference type="GO" id="GO:0006487">
    <property type="term" value="P:protein N-linked glycosylation"/>
    <property type="evidence" value="ECO:0007669"/>
    <property type="project" value="TreeGrafter"/>
</dbReference>
<feature type="compositionally biased region" description="Basic and acidic residues" evidence="19">
    <location>
        <begin position="734"/>
        <end position="746"/>
    </location>
</feature>
<protein>
    <submittedName>
        <fullName evidence="23">Uncharacterized protein</fullName>
    </submittedName>
</protein>
<comment type="pathway">
    <text evidence="3">Protein modification; protein glycosylation.</text>
</comment>
<evidence type="ECO:0000259" key="21">
    <source>
        <dbReference type="PROSITE" id="PS50011"/>
    </source>
</evidence>
<feature type="zinc finger region" description="C3H1-type" evidence="18">
    <location>
        <begin position="546"/>
        <end position="574"/>
    </location>
</feature>
<keyword evidence="18" id="KW-0862">Zinc</keyword>
<keyword evidence="5" id="KW-0808">Transferase</keyword>
<keyword evidence="6 20" id="KW-0812">Transmembrane</keyword>
<dbReference type="EMBL" id="CAJOBG010000630">
    <property type="protein sequence ID" value="CAF3838536.1"/>
    <property type="molecule type" value="Genomic_DNA"/>
</dbReference>
<evidence type="ECO:0000256" key="15">
    <source>
        <dbReference type="PIRSR" id="PIRSR607754-1"/>
    </source>
</evidence>
<dbReference type="PANTHER" id="PTHR12871">
    <property type="entry name" value="BETA-1,2-N-ACETYLGLUCOSAMINYLTRANSFERASE II"/>
    <property type="match status" value="1"/>
</dbReference>
<feature type="binding site" evidence="15">
    <location>
        <begin position="223"/>
        <end position="227"/>
    </location>
    <ligand>
        <name>substrate</name>
    </ligand>
</feature>
<keyword evidence="7 18" id="KW-0479">Metal-binding</keyword>
<name>A0A819DHP0_9BILA</name>
<feature type="domain" description="Protein kinase" evidence="21">
    <location>
        <begin position="774"/>
        <end position="1086"/>
    </location>
</feature>
<keyword evidence="8" id="KW-0735">Signal-anchor</keyword>
<evidence type="ECO:0000256" key="5">
    <source>
        <dbReference type="ARBA" id="ARBA00022679"/>
    </source>
</evidence>
<dbReference type="CDD" id="cd00590">
    <property type="entry name" value="RRM_SF"/>
    <property type="match status" value="1"/>
</dbReference>
<evidence type="ECO:0000256" key="1">
    <source>
        <dbReference type="ARBA" id="ARBA00001936"/>
    </source>
</evidence>
<dbReference type="Pfam" id="PF05060">
    <property type="entry name" value="MGAT2"/>
    <property type="match status" value="1"/>
</dbReference>
<keyword evidence="18" id="KW-0863">Zinc-finger</keyword>
<keyword evidence="9 20" id="KW-1133">Transmembrane helix</keyword>
<feature type="binding site" evidence="15">
    <location>
        <position position="148"/>
    </location>
    <ligand>
        <name>substrate</name>
    </ligand>
</feature>
<feature type="domain" description="C3H1-type" evidence="22">
    <location>
        <begin position="546"/>
        <end position="574"/>
    </location>
</feature>
<dbReference type="GO" id="GO:0004672">
    <property type="term" value="F:protein kinase activity"/>
    <property type="evidence" value="ECO:0007669"/>
    <property type="project" value="InterPro"/>
</dbReference>
<accession>A0A819DHP0</accession>
<feature type="transmembrane region" description="Helical" evidence="20">
    <location>
        <begin position="12"/>
        <end position="32"/>
    </location>
</feature>
<feature type="disulfide bond" evidence="16">
    <location>
        <begin position="190"/>
        <end position="204"/>
    </location>
</feature>
<dbReference type="PANTHER" id="PTHR12871:SF0">
    <property type="entry name" value="ALPHA-1,6-MANNOSYL-GLYCOPROTEIN 2-BETA-N-ACETYLGLUCOSAMINYLTRANSFERASE"/>
    <property type="match status" value="1"/>
</dbReference>
<evidence type="ECO:0000256" key="3">
    <source>
        <dbReference type="ARBA" id="ARBA00004922"/>
    </source>
</evidence>
<dbReference type="GO" id="GO:0009312">
    <property type="term" value="P:oligosaccharide biosynthetic process"/>
    <property type="evidence" value="ECO:0007669"/>
    <property type="project" value="InterPro"/>
</dbReference>
<feature type="region of interest" description="Disordered" evidence="19">
    <location>
        <begin position="682"/>
        <end position="770"/>
    </location>
</feature>
<dbReference type="InterPro" id="IPR011009">
    <property type="entry name" value="Kinase-like_dom_sf"/>
</dbReference>
<dbReference type="PROSITE" id="PS50011">
    <property type="entry name" value="PROTEIN_KINASE_DOM"/>
    <property type="match status" value="1"/>
</dbReference>
<evidence type="ECO:0000313" key="24">
    <source>
        <dbReference type="Proteomes" id="UP000663866"/>
    </source>
</evidence>
<evidence type="ECO:0000256" key="16">
    <source>
        <dbReference type="PIRSR" id="PIRSR607754-3"/>
    </source>
</evidence>
<dbReference type="UniPathway" id="UPA00378"/>
<dbReference type="GO" id="GO:0008270">
    <property type="term" value="F:zinc ion binding"/>
    <property type="evidence" value="ECO:0007669"/>
    <property type="project" value="UniProtKB-KW"/>
</dbReference>
<dbReference type="GO" id="GO:0005524">
    <property type="term" value="F:ATP binding"/>
    <property type="evidence" value="ECO:0007669"/>
    <property type="project" value="InterPro"/>
</dbReference>
<gene>
    <name evidence="23" type="ORF">OVN521_LOCUS6108</name>
</gene>
<evidence type="ECO:0000256" key="17">
    <source>
        <dbReference type="PIRSR" id="PIRSR607754-4"/>
    </source>
</evidence>
<keyword evidence="4" id="KW-0328">Glycosyltransferase</keyword>
<evidence type="ECO:0000256" key="11">
    <source>
        <dbReference type="ARBA" id="ARBA00023136"/>
    </source>
</evidence>
<dbReference type="InterPro" id="IPR012677">
    <property type="entry name" value="Nucleotide-bd_a/b_plait_sf"/>
</dbReference>
<feature type="compositionally biased region" description="Low complexity" evidence="19">
    <location>
        <begin position="708"/>
        <end position="727"/>
    </location>
</feature>
<dbReference type="InterPro" id="IPR035979">
    <property type="entry name" value="RBD_domain_sf"/>
</dbReference>
<dbReference type="InterPro" id="IPR000504">
    <property type="entry name" value="RRM_dom"/>
</dbReference>
<evidence type="ECO:0000256" key="13">
    <source>
        <dbReference type="ARBA" id="ARBA00023180"/>
    </source>
</evidence>
<comment type="caution">
    <text evidence="23">The sequence shown here is derived from an EMBL/GenBank/DDBJ whole genome shotgun (WGS) entry which is preliminary data.</text>
</comment>
<evidence type="ECO:0000313" key="23">
    <source>
        <dbReference type="EMBL" id="CAF3838536.1"/>
    </source>
</evidence>
<dbReference type="SUPFAM" id="SSF56112">
    <property type="entry name" value="Protein kinase-like (PK-like)"/>
    <property type="match status" value="1"/>
</dbReference>